<evidence type="ECO:0000313" key="2">
    <source>
        <dbReference type="EMBL" id="KAF2607908.1"/>
    </source>
</evidence>
<name>A0A8S9LQR7_BRACR</name>
<evidence type="ECO:0000256" key="1">
    <source>
        <dbReference type="SAM" id="MobiDB-lite"/>
    </source>
</evidence>
<organism evidence="2 3">
    <name type="scientific">Brassica cretica</name>
    <name type="common">Mustard</name>
    <dbReference type="NCBI Taxonomy" id="69181"/>
    <lineage>
        <taxon>Eukaryota</taxon>
        <taxon>Viridiplantae</taxon>
        <taxon>Streptophyta</taxon>
        <taxon>Embryophyta</taxon>
        <taxon>Tracheophyta</taxon>
        <taxon>Spermatophyta</taxon>
        <taxon>Magnoliopsida</taxon>
        <taxon>eudicotyledons</taxon>
        <taxon>Gunneridae</taxon>
        <taxon>Pentapetalae</taxon>
        <taxon>rosids</taxon>
        <taxon>malvids</taxon>
        <taxon>Brassicales</taxon>
        <taxon>Brassicaceae</taxon>
        <taxon>Brassiceae</taxon>
        <taxon>Brassica</taxon>
    </lineage>
</organism>
<gene>
    <name evidence="2" type="ORF">F2Q68_00044940</name>
</gene>
<sequence length="107" mass="11918">MNHLALKVHASRLETIFFLRCQRKGATALRQRRSQTGEKPTNQSGLHGDKLEDGNDPKQGEERNIGASDQESIGLKKNRNADRDQPEKTGEKPAKDDAMGDIPSQRP</sequence>
<proteinExistence type="predicted"/>
<feature type="compositionally biased region" description="Basic and acidic residues" evidence="1">
    <location>
        <begin position="79"/>
        <end position="98"/>
    </location>
</feature>
<evidence type="ECO:0000313" key="3">
    <source>
        <dbReference type="Proteomes" id="UP000712281"/>
    </source>
</evidence>
<accession>A0A8S9LQR7</accession>
<reference evidence="2" key="1">
    <citation type="submission" date="2019-12" db="EMBL/GenBank/DDBJ databases">
        <title>Genome sequencing and annotation of Brassica cretica.</title>
        <authorList>
            <person name="Studholme D.J."/>
            <person name="Sarris P.F."/>
        </authorList>
    </citation>
    <scope>NUCLEOTIDE SEQUENCE</scope>
    <source>
        <strain evidence="2">PFS-001/15</strain>
        <tissue evidence="2">Leaf</tissue>
    </source>
</reference>
<dbReference type="AlphaFoldDB" id="A0A8S9LQR7"/>
<feature type="compositionally biased region" description="Basic and acidic residues" evidence="1">
    <location>
        <begin position="47"/>
        <end position="64"/>
    </location>
</feature>
<feature type="region of interest" description="Disordered" evidence="1">
    <location>
        <begin position="25"/>
        <end position="107"/>
    </location>
</feature>
<dbReference type="EMBL" id="QGKW02000276">
    <property type="protein sequence ID" value="KAF2607908.1"/>
    <property type="molecule type" value="Genomic_DNA"/>
</dbReference>
<dbReference type="Proteomes" id="UP000712281">
    <property type="component" value="Unassembled WGS sequence"/>
</dbReference>
<protein>
    <submittedName>
        <fullName evidence="2">Uncharacterized protein</fullName>
    </submittedName>
</protein>
<comment type="caution">
    <text evidence="2">The sequence shown here is derived from an EMBL/GenBank/DDBJ whole genome shotgun (WGS) entry which is preliminary data.</text>
</comment>